<protein>
    <submittedName>
        <fullName evidence="1">Uncharacterized protein</fullName>
    </submittedName>
</protein>
<proteinExistence type="predicted"/>
<evidence type="ECO:0000313" key="2">
    <source>
        <dbReference type="Proteomes" id="UP000207597"/>
    </source>
</evidence>
<keyword evidence="2" id="KW-1185">Reference proteome</keyword>
<evidence type="ECO:0000313" key="1">
    <source>
        <dbReference type="EMBL" id="AKA61380.1"/>
    </source>
</evidence>
<dbReference type="RefSeq" id="YP_009275886.1">
    <property type="nucleotide sequence ID" value="NC_030933.1"/>
</dbReference>
<accession>A0A0U1ZW16</accession>
<sequence length="112" mass="13415">MEELDILDRVLHNKSGIGEFTYTNCIRTSDDKYIYRFFLEDTYFGCAIMVYDDMSEYEVVVQGTGKVYVSLLKDVVSNMYKILVDEYDKYLKDSAYQKYMYNIFEEQVEQYN</sequence>
<name>A0A0U1ZW16_9CAUD</name>
<dbReference type="KEGG" id="vg:28802342"/>
<dbReference type="GeneID" id="28802342"/>
<dbReference type="EMBL" id="KP881332">
    <property type="protein sequence ID" value="AKA61380.1"/>
    <property type="molecule type" value="Genomic_DNA"/>
</dbReference>
<dbReference type="Proteomes" id="UP000207597">
    <property type="component" value="Segment"/>
</dbReference>
<reference evidence="1 2" key="1">
    <citation type="journal article" date="2016" name="Virus Genes">
        <title>Genomic analysis of Staphylococcus phage Stau2 isolated from medical specimen.</title>
        <authorList>
            <person name="Hsieh S.E."/>
            <person name="Tseng Y.H."/>
            <person name="Lo H.H."/>
            <person name="Chen S.T."/>
            <person name="Wu C.N."/>
        </authorList>
    </citation>
    <scope>NUCLEOTIDE SEQUENCE [LARGE SCALE GENOMIC DNA]</scope>
</reference>
<gene>
    <name evidence="1" type="ORF">Stau2_129</name>
</gene>
<organism evidence="1 2">
    <name type="scientific">Staphylococcus phage Stau2</name>
    <dbReference type="NCBI Taxonomy" id="1200862"/>
    <lineage>
        <taxon>Viruses</taxon>
        <taxon>Duplodnaviria</taxon>
        <taxon>Heunggongvirae</taxon>
        <taxon>Uroviricota</taxon>
        <taxon>Caudoviricetes</taxon>
        <taxon>Herelleviridae</taxon>
        <taxon>Twortvirinae</taxon>
        <taxon>Silviavirus</taxon>
        <taxon>Silviavirus stau2</taxon>
    </lineage>
</organism>